<organism evidence="1 2">
    <name type="scientific">Romanomermis culicivorax</name>
    <name type="common">Nematode worm</name>
    <dbReference type="NCBI Taxonomy" id="13658"/>
    <lineage>
        <taxon>Eukaryota</taxon>
        <taxon>Metazoa</taxon>
        <taxon>Ecdysozoa</taxon>
        <taxon>Nematoda</taxon>
        <taxon>Enoplea</taxon>
        <taxon>Dorylaimia</taxon>
        <taxon>Mermithida</taxon>
        <taxon>Mermithoidea</taxon>
        <taxon>Mermithidae</taxon>
        <taxon>Romanomermis</taxon>
    </lineage>
</organism>
<protein>
    <submittedName>
        <fullName evidence="2">Uncharacterized protein</fullName>
    </submittedName>
</protein>
<evidence type="ECO:0000313" key="2">
    <source>
        <dbReference type="WBParaSite" id="nRc.2.0.1.t43880-RA"/>
    </source>
</evidence>
<keyword evidence="1" id="KW-1185">Reference proteome</keyword>
<proteinExistence type="predicted"/>
<sequence>MSEENDKTVNSFVLLVIRTKNLIRLAGPTHNTVTILGLNGNILLQPFQESSKVNLYKVGSRKRCSRLLPKVDLKSHLPSDCETGFEKSTLF</sequence>
<reference evidence="2" key="1">
    <citation type="submission" date="2022-11" db="UniProtKB">
        <authorList>
            <consortium name="WormBaseParasite"/>
        </authorList>
    </citation>
    <scope>IDENTIFICATION</scope>
</reference>
<evidence type="ECO:0000313" key="1">
    <source>
        <dbReference type="Proteomes" id="UP000887565"/>
    </source>
</evidence>
<dbReference type="WBParaSite" id="nRc.2.0.1.t43880-RA">
    <property type="protein sequence ID" value="nRc.2.0.1.t43880-RA"/>
    <property type="gene ID" value="nRc.2.0.1.g43880"/>
</dbReference>
<dbReference type="Proteomes" id="UP000887565">
    <property type="component" value="Unplaced"/>
</dbReference>
<name>A0A915L0A1_ROMCU</name>
<accession>A0A915L0A1</accession>
<dbReference type="AlphaFoldDB" id="A0A915L0A1"/>